<proteinExistence type="predicted"/>
<dbReference type="EMBL" id="CAJNOR010001926">
    <property type="protein sequence ID" value="CAF1221033.1"/>
    <property type="molecule type" value="Genomic_DNA"/>
</dbReference>
<dbReference type="OrthoDB" id="6612379at2759"/>
<evidence type="ECO:0000313" key="3">
    <source>
        <dbReference type="Proteomes" id="UP000663828"/>
    </source>
</evidence>
<name>A0A814XUZ9_ADIRI</name>
<comment type="caution">
    <text evidence="2">The sequence shown here is derived from an EMBL/GenBank/DDBJ whole genome shotgun (WGS) entry which is preliminary data.</text>
</comment>
<protein>
    <submittedName>
        <fullName evidence="2">Uncharacterized protein</fullName>
    </submittedName>
</protein>
<keyword evidence="3" id="KW-1185">Reference proteome</keyword>
<dbReference type="Proteomes" id="UP000663852">
    <property type="component" value="Unassembled WGS sequence"/>
</dbReference>
<dbReference type="Proteomes" id="UP000663828">
    <property type="component" value="Unassembled WGS sequence"/>
</dbReference>
<sequence length="310" mass="35701">MQSLYKTMSKELKNLEPNFDPSNAMIDFERVFGLKTSYGEDENFAQRIRCLPALTFLPIADVVRTFEQIKGQFPVAGEPGITYFEENYICVRSRLSRPRKPPKFDLQLWNVNTNTLQGQHRTNNAVEGHPNLWKFLKGLKTERSYVDAQITQATAGERQARKREQVRRETRILNILYESTTTNFDKKMFSTIEEQMPLEGKRPCGANANLSDFNGVTNVSFADDPLVTDYLSNPRVEILVENKSDEKLSPSIFEGNPLLYFLCKHTNENNPKKISEFIQFNPHVNIIELVDYDFRSIAHLAVAQNQLEII</sequence>
<gene>
    <name evidence="1" type="ORF">EDS130_LOCUS5813</name>
    <name evidence="2" type="ORF">XAT740_LOCUS24710</name>
</gene>
<evidence type="ECO:0000313" key="2">
    <source>
        <dbReference type="EMBL" id="CAF1221033.1"/>
    </source>
</evidence>
<reference evidence="2" key="1">
    <citation type="submission" date="2021-02" db="EMBL/GenBank/DDBJ databases">
        <authorList>
            <person name="Nowell W R."/>
        </authorList>
    </citation>
    <scope>NUCLEOTIDE SEQUENCE</scope>
</reference>
<accession>A0A814XUZ9</accession>
<evidence type="ECO:0000313" key="1">
    <source>
        <dbReference type="EMBL" id="CAF0820168.1"/>
    </source>
</evidence>
<dbReference type="EMBL" id="CAJNOJ010000016">
    <property type="protein sequence ID" value="CAF0820168.1"/>
    <property type="molecule type" value="Genomic_DNA"/>
</dbReference>
<organism evidence="2 3">
    <name type="scientific">Adineta ricciae</name>
    <name type="common">Rotifer</name>
    <dbReference type="NCBI Taxonomy" id="249248"/>
    <lineage>
        <taxon>Eukaryota</taxon>
        <taxon>Metazoa</taxon>
        <taxon>Spiralia</taxon>
        <taxon>Gnathifera</taxon>
        <taxon>Rotifera</taxon>
        <taxon>Eurotatoria</taxon>
        <taxon>Bdelloidea</taxon>
        <taxon>Adinetida</taxon>
        <taxon>Adinetidae</taxon>
        <taxon>Adineta</taxon>
    </lineage>
</organism>
<dbReference type="AlphaFoldDB" id="A0A814XUZ9"/>